<sequence length="169" mass="19478">MRKKSIPYCSFQYPSFYYDTFDDKHAQDLRADQCQNDNAEKQKHECHVCRKAFPSQNGLNGHMRIHKKDNKGIPPRPASSTPNIYLPKYLPPRSHKCRKRNYDISTFDSQHFSCDNSHGGDGKRLKLHSNIVDEKIKEQAATPSIGHVNGIDETVKMKVKDIDVEMQDC</sequence>
<evidence type="ECO:0000259" key="2">
    <source>
        <dbReference type="PROSITE" id="PS50157"/>
    </source>
</evidence>
<proteinExistence type="predicted"/>
<dbReference type="InterPro" id="IPR013087">
    <property type="entry name" value="Znf_C2H2_type"/>
</dbReference>
<keyword evidence="1" id="KW-0863">Zinc-finger</keyword>
<feature type="domain" description="C2H2-type" evidence="2">
    <location>
        <begin position="44"/>
        <end position="71"/>
    </location>
</feature>
<evidence type="ECO:0000313" key="4">
    <source>
        <dbReference type="Proteomes" id="UP001157006"/>
    </source>
</evidence>
<keyword evidence="1" id="KW-0862">Zinc</keyword>
<dbReference type="SMART" id="SM00355">
    <property type="entry name" value="ZnF_C2H2"/>
    <property type="match status" value="1"/>
</dbReference>
<reference evidence="3 4" key="1">
    <citation type="submission" date="2023-01" db="EMBL/GenBank/DDBJ databases">
        <authorList>
            <person name="Kreplak J."/>
        </authorList>
    </citation>
    <scope>NUCLEOTIDE SEQUENCE [LARGE SCALE GENOMIC DNA]</scope>
</reference>
<gene>
    <name evidence="3" type="ORF">VFH_V016640</name>
</gene>
<dbReference type="Pfam" id="PF13912">
    <property type="entry name" value="zf-C2H2_6"/>
    <property type="match status" value="1"/>
</dbReference>
<dbReference type="EMBL" id="OX451740">
    <property type="protein sequence ID" value="CAI8612080.1"/>
    <property type="molecule type" value="Genomic_DNA"/>
</dbReference>
<keyword evidence="1" id="KW-0479">Metal-binding</keyword>
<dbReference type="SUPFAM" id="SSF57667">
    <property type="entry name" value="beta-beta-alpha zinc fingers"/>
    <property type="match status" value="1"/>
</dbReference>
<accession>A0AAV1ANS1</accession>
<keyword evidence="4" id="KW-1185">Reference proteome</keyword>
<name>A0AAV1ANS1_VICFA</name>
<dbReference type="PROSITE" id="PS50157">
    <property type="entry name" value="ZINC_FINGER_C2H2_2"/>
    <property type="match status" value="1"/>
</dbReference>
<evidence type="ECO:0000256" key="1">
    <source>
        <dbReference type="PROSITE-ProRule" id="PRU00042"/>
    </source>
</evidence>
<dbReference type="GO" id="GO:0008270">
    <property type="term" value="F:zinc ion binding"/>
    <property type="evidence" value="ECO:0007669"/>
    <property type="project" value="UniProtKB-KW"/>
</dbReference>
<evidence type="ECO:0000313" key="3">
    <source>
        <dbReference type="EMBL" id="CAI8612080.1"/>
    </source>
</evidence>
<protein>
    <recommendedName>
        <fullName evidence="2">C2H2-type domain-containing protein</fullName>
    </recommendedName>
</protein>
<organism evidence="3 4">
    <name type="scientific">Vicia faba</name>
    <name type="common">Broad bean</name>
    <name type="synonym">Faba vulgaris</name>
    <dbReference type="NCBI Taxonomy" id="3906"/>
    <lineage>
        <taxon>Eukaryota</taxon>
        <taxon>Viridiplantae</taxon>
        <taxon>Streptophyta</taxon>
        <taxon>Embryophyta</taxon>
        <taxon>Tracheophyta</taxon>
        <taxon>Spermatophyta</taxon>
        <taxon>Magnoliopsida</taxon>
        <taxon>eudicotyledons</taxon>
        <taxon>Gunneridae</taxon>
        <taxon>Pentapetalae</taxon>
        <taxon>rosids</taxon>
        <taxon>fabids</taxon>
        <taxon>Fabales</taxon>
        <taxon>Fabaceae</taxon>
        <taxon>Papilionoideae</taxon>
        <taxon>50 kb inversion clade</taxon>
        <taxon>NPAAA clade</taxon>
        <taxon>Hologalegina</taxon>
        <taxon>IRL clade</taxon>
        <taxon>Fabeae</taxon>
        <taxon>Vicia</taxon>
    </lineage>
</organism>
<dbReference type="InterPro" id="IPR036236">
    <property type="entry name" value="Znf_C2H2_sf"/>
</dbReference>
<dbReference type="AlphaFoldDB" id="A0AAV1ANS1"/>
<dbReference type="PROSITE" id="PS00028">
    <property type="entry name" value="ZINC_FINGER_C2H2_1"/>
    <property type="match status" value="1"/>
</dbReference>
<dbReference type="Gene3D" id="3.30.160.60">
    <property type="entry name" value="Classic Zinc Finger"/>
    <property type="match status" value="1"/>
</dbReference>
<dbReference type="Proteomes" id="UP001157006">
    <property type="component" value="Chromosome 5"/>
</dbReference>